<comment type="subcellular location">
    <subcellularLocation>
        <location evidence="1">Cell membrane</location>
        <topology evidence="1">Single-pass membrane protein</topology>
    </subcellularLocation>
</comment>
<dbReference type="PANTHER" id="PTHR30333:SF1">
    <property type="entry name" value="CYTOCHROME C-TYPE PROTEIN NAPC"/>
    <property type="match status" value="1"/>
</dbReference>
<comment type="cofactor">
    <cofactor evidence="13">
        <name>heme</name>
        <dbReference type="ChEBI" id="CHEBI:30413"/>
    </cofactor>
    <text evidence="13">Binds 4 heme groups per subunit.</text>
</comment>
<evidence type="ECO:0000256" key="5">
    <source>
        <dbReference type="ARBA" id="ARBA00022617"/>
    </source>
</evidence>
<evidence type="ECO:0000256" key="1">
    <source>
        <dbReference type="ARBA" id="ARBA00004162"/>
    </source>
</evidence>
<dbReference type="PIRSF" id="PIRSF000013">
    <property type="entry name" value="4_hem_cytochrm_NapC"/>
    <property type="match status" value="1"/>
</dbReference>
<dbReference type="Proteomes" id="UP000006683">
    <property type="component" value="Chromosome"/>
</dbReference>
<dbReference type="InterPro" id="IPR005126">
    <property type="entry name" value="NapC/NirT_cyt_c_N"/>
</dbReference>
<comment type="PTM">
    <text evidence="12">Binds 4 heme groups per subunit.</text>
</comment>
<dbReference type="GO" id="GO:0046872">
    <property type="term" value="F:metal ion binding"/>
    <property type="evidence" value="ECO:0007669"/>
    <property type="project" value="UniProtKB-KW"/>
</dbReference>
<comment type="similarity">
    <text evidence="2">Belongs to the NapC/NirT/NrfH family.</text>
</comment>
<dbReference type="Gene3D" id="1.10.3820.10">
    <property type="entry name" value="Di-heme elbow motif domain"/>
    <property type="match status" value="1"/>
</dbReference>
<evidence type="ECO:0000256" key="15">
    <source>
        <dbReference type="SAM" id="Phobius"/>
    </source>
</evidence>
<protein>
    <recommendedName>
        <fullName evidence="12">Cytochrome c-type protein</fullName>
    </recommendedName>
</protein>
<dbReference type="GO" id="GO:0005886">
    <property type="term" value="C:plasma membrane"/>
    <property type="evidence" value="ECO:0007669"/>
    <property type="project" value="UniProtKB-SubCell"/>
</dbReference>
<keyword evidence="10 12" id="KW-0408">Iron</keyword>
<keyword evidence="6 15" id="KW-0812">Transmembrane</keyword>
<dbReference type="STRING" id="550540.Fbal_1368"/>
<feature type="binding site" description="covalent" evidence="13">
    <location>
        <position position="178"/>
    </location>
    <ligand>
        <name>heme</name>
        <dbReference type="ChEBI" id="CHEBI:30413"/>
        <label>4</label>
    </ligand>
</feature>
<dbReference type="SUPFAM" id="SSF48695">
    <property type="entry name" value="Multiheme cytochromes"/>
    <property type="match status" value="1"/>
</dbReference>
<evidence type="ECO:0000256" key="4">
    <source>
        <dbReference type="ARBA" id="ARBA00022475"/>
    </source>
</evidence>
<feature type="binding site" description="axial binding residue" evidence="14">
    <location>
        <position position="105"/>
    </location>
    <ligand>
        <name>heme</name>
        <dbReference type="ChEBI" id="CHEBI:30413"/>
        <label>1</label>
    </ligand>
    <ligandPart>
        <name>Fe</name>
        <dbReference type="ChEBI" id="CHEBI:18248"/>
    </ligandPart>
</feature>
<gene>
    <name evidence="17" type="ordered locus">Fbal_1368</name>
</gene>
<sequence>MREQGFWSRLWRKPSAGWRLGIPLGGLLFFVLGAVGTVGFNVVIHETSSDAFCVTCHGPSKFAAEEWPEHTHYNTASGVLVTCADCHVAKEFVPKMWRKITAMKEVYYQTLGTYNTREKFEAHRAEMAESVWAEMRETDSRECRSCHKVERMDFARQKKSAAAMHQRMDKMGKTCIDCHKFLAHNRPAKPEQGE</sequence>
<keyword evidence="11 15" id="KW-0472">Membrane</keyword>
<evidence type="ECO:0000256" key="8">
    <source>
        <dbReference type="ARBA" id="ARBA00022982"/>
    </source>
</evidence>
<evidence type="ECO:0000256" key="10">
    <source>
        <dbReference type="ARBA" id="ARBA00023004"/>
    </source>
</evidence>
<name>E1SMN3_FERBD</name>
<evidence type="ECO:0000256" key="9">
    <source>
        <dbReference type="ARBA" id="ARBA00022989"/>
    </source>
</evidence>
<feature type="binding site" description="covalent" evidence="13">
    <location>
        <position position="53"/>
    </location>
    <ligand>
        <name>heme</name>
        <dbReference type="ChEBI" id="CHEBI:30413"/>
        <label>1</label>
    </ligand>
</feature>
<proteinExistence type="inferred from homology"/>
<evidence type="ECO:0000256" key="3">
    <source>
        <dbReference type="ARBA" id="ARBA00022448"/>
    </source>
</evidence>
<dbReference type="InterPro" id="IPR038266">
    <property type="entry name" value="NapC/NirT_cytc_sf"/>
</dbReference>
<dbReference type="GO" id="GO:0009055">
    <property type="term" value="F:electron transfer activity"/>
    <property type="evidence" value="ECO:0007669"/>
    <property type="project" value="TreeGrafter"/>
</dbReference>
<dbReference type="RefSeq" id="WP_013344878.1">
    <property type="nucleotide sequence ID" value="NC_014541.1"/>
</dbReference>
<dbReference type="GO" id="GO:0009061">
    <property type="term" value="P:anaerobic respiration"/>
    <property type="evidence" value="ECO:0007669"/>
    <property type="project" value="TreeGrafter"/>
</dbReference>
<evidence type="ECO:0000313" key="17">
    <source>
        <dbReference type="EMBL" id="ADN75572.1"/>
    </source>
</evidence>
<keyword evidence="5 12" id="KW-0349">Heme</keyword>
<dbReference type="GO" id="GO:0019333">
    <property type="term" value="P:denitrification pathway"/>
    <property type="evidence" value="ECO:0007669"/>
    <property type="project" value="InterPro"/>
</dbReference>
<evidence type="ECO:0000259" key="16">
    <source>
        <dbReference type="Pfam" id="PF03264"/>
    </source>
</evidence>
<accession>E1SMN3</accession>
<feature type="binding site" description="covalent" evidence="13">
    <location>
        <position position="143"/>
    </location>
    <ligand>
        <name>heme</name>
        <dbReference type="ChEBI" id="CHEBI:30413"/>
        <label>3</label>
    </ligand>
</feature>
<dbReference type="GO" id="GO:0020037">
    <property type="term" value="F:heme binding"/>
    <property type="evidence" value="ECO:0007669"/>
    <property type="project" value="InterPro"/>
</dbReference>
<dbReference type="Pfam" id="PF03264">
    <property type="entry name" value="Cytochrom_NNT"/>
    <property type="match status" value="1"/>
</dbReference>
<dbReference type="PANTHER" id="PTHR30333">
    <property type="entry name" value="CYTOCHROME C-TYPE PROTEIN"/>
    <property type="match status" value="1"/>
</dbReference>
<feature type="transmembrane region" description="Helical" evidence="15">
    <location>
        <begin position="20"/>
        <end position="44"/>
    </location>
</feature>
<dbReference type="eggNOG" id="COG3005">
    <property type="taxonomic scope" value="Bacteria"/>
</dbReference>
<organism evidence="17 18">
    <name type="scientific">Ferrimonas balearica (strain DSM 9799 / CCM 4581 / KCTC 23876 / PAT)</name>
    <dbReference type="NCBI Taxonomy" id="550540"/>
    <lineage>
        <taxon>Bacteria</taxon>
        <taxon>Pseudomonadati</taxon>
        <taxon>Pseudomonadota</taxon>
        <taxon>Gammaproteobacteria</taxon>
        <taxon>Alteromonadales</taxon>
        <taxon>Ferrimonadaceae</taxon>
        <taxon>Ferrimonas</taxon>
    </lineage>
</organism>
<feature type="binding site" description="covalent" evidence="13">
    <location>
        <position position="83"/>
    </location>
    <ligand>
        <name>heme</name>
        <dbReference type="ChEBI" id="CHEBI:30413"/>
        <label>2</label>
    </ligand>
</feature>
<keyword evidence="3 12" id="KW-0813">Transport</keyword>
<dbReference type="OrthoDB" id="9782159at2"/>
<feature type="binding site" description="covalent" evidence="13">
    <location>
        <position position="146"/>
    </location>
    <ligand>
        <name>heme</name>
        <dbReference type="ChEBI" id="CHEBI:30413"/>
        <label>3</label>
    </ligand>
</feature>
<keyword evidence="7 12" id="KW-0479">Metal-binding</keyword>
<feature type="binding site" description="axial binding residue" evidence="14">
    <location>
        <position position="179"/>
    </location>
    <ligand>
        <name>heme</name>
        <dbReference type="ChEBI" id="CHEBI:30413"/>
        <label>4</label>
    </ligand>
    <ligandPart>
        <name>Fe</name>
        <dbReference type="ChEBI" id="CHEBI:18248"/>
    </ligandPart>
</feature>
<feature type="binding site" description="covalent" evidence="13">
    <location>
        <position position="175"/>
    </location>
    <ligand>
        <name>heme</name>
        <dbReference type="ChEBI" id="CHEBI:30413"/>
        <label>4</label>
    </ligand>
</feature>
<dbReference type="AlphaFoldDB" id="E1SMN3"/>
<keyword evidence="4" id="KW-1003">Cell membrane</keyword>
<evidence type="ECO:0000256" key="7">
    <source>
        <dbReference type="ARBA" id="ARBA00022723"/>
    </source>
</evidence>
<feature type="binding site" description="axial binding residue" evidence="14">
    <location>
        <position position="184"/>
    </location>
    <ligand>
        <name>heme</name>
        <dbReference type="ChEBI" id="CHEBI:30413"/>
        <label>2</label>
    </ligand>
    <ligandPart>
        <name>Fe</name>
        <dbReference type="ChEBI" id="CHEBI:18248"/>
    </ligandPart>
</feature>
<dbReference type="HOGENOM" id="CLU_096753_2_0_6"/>
<keyword evidence="8 12" id="KW-0249">Electron transport</keyword>
<evidence type="ECO:0000256" key="11">
    <source>
        <dbReference type="ARBA" id="ARBA00023136"/>
    </source>
</evidence>
<dbReference type="GeneID" id="67181588"/>
<keyword evidence="9 15" id="KW-1133">Transmembrane helix</keyword>
<evidence type="ECO:0000256" key="2">
    <source>
        <dbReference type="ARBA" id="ARBA00007395"/>
    </source>
</evidence>
<evidence type="ECO:0000313" key="18">
    <source>
        <dbReference type="Proteomes" id="UP000006683"/>
    </source>
</evidence>
<evidence type="ECO:0000256" key="14">
    <source>
        <dbReference type="PIRSR" id="PIRSR000013-2"/>
    </source>
</evidence>
<evidence type="ECO:0000256" key="13">
    <source>
        <dbReference type="PIRSR" id="PIRSR000013-1"/>
    </source>
</evidence>
<dbReference type="EMBL" id="CP002209">
    <property type="protein sequence ID" value="ADN75572.1"/>
    <property type="molecule type" value="Genomic_DNA"/>
</dbReference>
<keyword evidence="18" id="KW-1185">Reference proteome</keyword>
<dbReference type="InterPro" id="IPR051174">
    <property type="entry name" value="Cytochrome_c-type_ET"/>
</dbReference>
<reference evidence="17 18" key="1">
    <citation type="journal article" date="2010" name="Stand. Genomic Sci.">
        <title>Complete genome sequence of Ferrimonas balearica type strain (PAT).</title>
        <authorList>
            <person name="Nolan M."/>
            <person name="Sikorski J."/>
            <person name="Davenport K."/>
            <person name="Lucas S."/>
            <person name="Glavina Del Rio T."/>
            <person name="Tice H."/>
            <person name="Cheng J."/>
            <person name="Goodwin L."/>
            <person name="Pitluck S."/>
            <person name="Liolios K."/>
            <person name="Ivanova N."/>
            <person name="Mavromatis K."/>
            <person name="Ovchinnikova G."/>
            <person name="Pati A."/>
            <person name="Chen A."/>
            <person name="Palaniappan K."/>
            <person name="Land M."/>
            <person name="Hauser L."/>
            <person name="Chang Y."/>
            <person name="Jeffries C."/>
            <person name="Tapia R."/>
            <person name="Brettin T."/>
            <person name="Detter J."/>
            <person name="Han C."/>
            <person name="Yasawong M."/>
            <person name="Rohde M."/>
            <person name="Tindall B."/>
            <person name="Goker M."/>
            <person name="Woyke T."/>
            <person name="Bristow J."/>
            <person name="Eisen J."/>
            <person name="Markowitz V."/>
            <person name="Hugenholtz P."/>
            <person name="Kyrpides N."/>
            <person name="Klenk H."/>
            <person name="Lapidus A."/>
        </authorList>
    </citation>
    <scope>NUCLEOTIDE SEQUENCE [LARGE SCALE GENOMIC DNA]</scope>
    <source>
        <strain evidence="18">DSM 9799 / CCM 4581 / KCTC 23876 / PAT</strain>
    </source>
</reference>
<dbReference type="InterPro" id="IPR024717">
    <property type="entry name" value="NapC/NirT/NrfH"/>
</dbReference>
<feature type="binding site" description="axial binding residue" evidence="14">
    <location>
        <position position="87"/>
    </location>
    <ligand>
        <name>heme</name>
        <dbReference type="ChEBI" id="CHEBI:30413"/>
        <label>2</label>
    </ligand>
    <ligandPart>
        <name>Fe</name>
        <dbReference type="ChEBI" id="CHEBI:18248"/>
    </ligandPart>
</feature>
<dbReference type="InterPro" id="IPR036280">
    <property type="entry name" value="Multihaem_cyt_sf"/>
</dbReference>
<feature type="domain" description="NapC/NirT cytochrome c N-terminal" evidence="16">
    <location>
        <begin position="28"/>
        <end position="187"/>
    </location>
</feature>
<evidence type="ECO:0000256" key="6">
    <source>
        <dbReference type="ARBA" id="ARBA00022692"/>
    </source>
</evidence>
<feature type="binding site" description="covalent" evidence="13">
    <location>
        <position position="86"/>
    </location>
    <ligand>
        <name>heme</name>
        <dbReference type="ChEBI" id="CHEBI:30413"/>
        <label>2</label>
    </ligand>
</feature>
<dbReference type="KEGG" id="fbl:Fbal_1368"/>
<feature type="binding site" description="covalent" evidence="13">
    <location>
        <position position="56"/>
    </location>
    <ligand>
        <name>heme</name>
        <dbReference type="ChEBI" id="CHEBI:30413"/>
        <label>1</label>
    </ligand>
</feature>
<feature type="binding site" description="axial binding residue" evidence="14">
    <location>
        <position position="147"/>
    </location>
    <ligand>
        <name>heme</name>
        <dbReference type="ChEBI" id="CHEBI:30413"/>
        <label>3</label>
    </ligand>
    <ligandPart>
        <name>Fe</name>
        <dbReference type="ChEBI" id="CHEBI:18248"/>
    </ligandPart>
</feature>
<evidence type="ECO:0000256" key="12">
    <source>
        <dbReference type="PIRNR" id="PIRNR000013"/>
    </source>
</evidence>